<dbReference type="STRING" id="1703770.AMJ39_09285"/>
<dbReference type="AlphaFoldDB" id="A0A0S7WNR2"/>
<dbReference type="InterPro" id="IPR017850">
    <property type="entry name" value="Alkaline_phosphatase_core_sf"/>
</dbReference>
<accession>A0A0S7WNR2</accession>
<reference evidence="1 2" key="1">
    <citation type="journal article" date="2015" name="Microbiome">
        <title>Genomic resolution of linkages in carbon, nitrogen, and sulfur cycling among widespread estuary sediment bacteria.</title>
        <authorList>
            <person name="Baker B.J."/>
            <person name="Lazar C.S."/>
            <person name="Teske A.P."/>
            <person name="Dick G.J."/>
        </authorList>
    </citation>
    <scope>NUCLEOTIDE SEQUENCE [LARGE SCALE GENOMIC DNA]</scope>
    <source>
        <strain evidence="1">DG_24</strain>
    </source>
</reference>
<dbReference type="Proteomes" id="UP000052008">
    <property type="component" value="Unassembled WGS sequence"/>
</dbReference>
<dbReference type="Gene3D" id="3.40.720.10">
    <property type="entry name" value="Alkaline Phosphatase, subunit A"/>
    <property type="match status" value="1"/>
</dbReference>
<protein>
    <recommendedName>
        <fullName evidence="3">Metalloenzyme domain-containing protein</fullName>
    </recommendedName>
</protein>
<gene>
    <name evidence="1" type="ORF">AMJ39_09285</name>
</gene>
<proteinExistence type="predicted"/>
<evidence type="ECO:0008006" key="3">
    <source>
        <dbReference type="Google" id="ProtNLM"/>
    </source>
</evidence>
<organism evidence="1 2">
    <name type="scientific">candidate division TA06 bacterium DG_24</name>
    <dbReference type="NCBI Taxonomy" id="1703770"/>
    <lineage>
        <taxon>Bacteria</taxon>
        <taxon>Bacteria division TA06</taxon>
    </lineage>
</organism>
<sequence>MKKLIAGGTVCAGALVVAAILVPAGIHGEPQSPDTENVIVVVIDGLRCYEAFHDSPASDYVRCMRDSLDPYATRYQNFWNNGVTQTLGGHLTLGTGTWQLMPNSLTYFGPDEDTVSTQPDKPTLFEYYNKAKGYGPSDNKAVYVGGKSWNDTLMCSVDPEYGRSDGGKVVIFPPHTEDWENVPGDTATYRVLINSVLGPHHPNLVLVNFKDVDKWGHKADTLDTTGTDDDYYRAIEVANSLVWELWKWIQGDATYAGKTTLIVTTDHGRHDDQHGGFWHHGGICHGCRHTFLIAAGPDTPSNTVVTRCAFQIDICPTVGELLGFWYPHARGSALSEMLDFDLSHQTGTNYGAGSGDVRVTSTDSISVSPQIASSSTGDTLHVVYVDKSAGKCEVKYKRSTNLGTSWGPDSTLSTGDELDSQLPSVCVLGDTVDVVWMGCNWHTDPTGAPLPDSVPRWYLYHCRSTNAGGSWGTRRAIQGSKYEQSPVRDKPSWSIWDPSVSRYGSSVVGISVCCTGSRRTRTR</sequence>
<dbReference type="EMBL" id="LIZS01000097">
    <property type="protein sequence ID" value="KPJ51787.1"/>
    <property type="molecule type" value="Genomic_DNA"/>
</dbReference>
<evidence type="ECO:0000313" key="1">
    <source>
        <dbReference type="EMBL" id="KPJ51787.1"/>
    </source>
</evidence>
<evidence type="ECO:0000313" key="2">
    <source>
        <dbReference type="Proteomes" id="UP000052008"/>
    </source>
</evidence>
<comment type="caution">
    <text evidence="1">The sequence shown here is derived from an EMBL/GenBank/DDBJ whole genome shotgun (WGS) entry which is preliminary data.</text>
</comment>
<name>A0A0S7WNR2_UNCT6</name>
<dbReference type="SUPFAM" id="SSF53649">
    <property type="entry name" value="Alkaline phosphatase-like"/>
    <property type="match status" value="1"/>
</dbReference>
<dbReference type="CDD" id="cd15482">
    <property type="entry name" value="Sialidase_non-viral"/>
    <property type="match status" value="1"/>
</dbReference>